<dbReference type="SMART" id="SM00093">
    <property type="entry name" value="SERPIN"/>
    <property type="match status" value="2"/>
</dbReference>
<dbReference type="InterPro" id="IPR036186">
    <property type="entry name" value="Serpin_sf"/>
</dbReference>
<dbReference type="Gene3D" id="3.30.497.10">
    <property type="entry name" value="Antithrombin, subunit I, domain 2"/>
    <property type="match status" value="2"/>
</dbReference>
<dbReference type="Proteomes" id="UP001333110">
    <property type="component" value="Unassembled WGS sequence"/>
</dbReference>
<evidence type="ECO:0000256" key="7">
    <source>
        <dbReference type="SAM" id="MobiDB-lite"/>
    </source>
</evidence>
<feature type="region of interest" description="Disordered" evidence="7">
    <location>
        <begin position="496"/>
        <end position="576"/>
    </location>
</feature>
<feature type="region of interest" description="Disordered" evidence="7">
    <location>
        <begin position="1025"/>
        <end position="1079"/>
    </location>
</feature>
<dbReference type="Gene3D" id="2.30.39.10">
    <property type="entry name" value="Alpha-1-antitrypsin, domain 1"/>
    <property type="match status" value="2"/>
</dbReference>
<keyword evidence="4 8" id="KW-0732">Signal</keyword>
<dbReference type="InterPro" id="IPR042185">
    <property type="entry name" value="Serpin_sf_2"/>
</dbReference>
<dbReference type="InterPro" id="IPR000215">
    <property type="entry name" value="Serpin_fam"/>
</dbReference>
<feature type="compositionally biased region" description="Polar residues" evidence="7">
    <location>
        <begin position="629"/>
        <end position="639"/>
    </location>
</feature>
<dbReference type="GO" id="GO:0051918">
    <property type="term" value="P:negative regulation of fibrinolysis"/>
    <property type="evidence" value="ECO:0007669"/>
    <property type="project" value="InterPro"/>
</dbReference>
<dbReference type="GO" id="GO:0016525">
    <property type="term" value="P:negative regulation of angiogenesis"/>
    <property type="evidence" value="ECO:0007669"/>
    <property type="project" value="InterPro"/>
</dbReference>
<comment type="subcellular location">
    <subcellularLocation>
        <location evidence="1">Secreted</location>
    </subcellularLocation>
</comment>
<keyword evidence="5" id="KW-0325">Glycoprotein</keyword>
<dbReference type="EMBL" id="JAUNZN010000015">
    <property type="protein sequence ID" value="KAK4812133.1"/>
    <property type="molecule type" value="Genomic_DNA"/>
</dbReference>
<dbReference type="InterPro" id="IPR023796">
    <property type="entry name" value="Serpin_dom"/>
</dbReference>
<evidence type="ECO:0000256" key="3">
    <source>
        <dbReference type="ARBA" id="ARBA00022525"/>
    </source>
</evidence>
<evidence type="ECO:0000256" key="4">
    <source>
        <dbReference type="ARBA" id="ARBA00022729"/>
    </source>
</evidence>
<feature type="chain" id="PRO_5042871863" description="Serpin domain-containing protein" evidence="8">
    <location>
        <begin position="25"/>
        <end position="1079"/>
    </location>
</feature>
<evidence type="ECO:0000256" key="1">
    <source>
        <dbReference type="ARBA" id="ARBA00004613"/>
    </source>
</evidence>
<organism evidence="10 11">
    <name type="scientific">Mycteria americana</name>
    <name type="common">Wood stork</name>
    <dbReference type="NCBI Taxonomy" id="33587"/>
    <lineage>
        <taxon>Eukaryota</taxon>
        <taxon>Metazoa</taxon>
        <taxon>Chordata</taxon>
        <taxon>Craniata</taxon>
        <taxon>Vertebrata</taxon>
        <taxon>Euteleostomi</taxon>
        <taxon>Archelosauria</taxon>
        <taxon>Archosauria</taxon>
        <taxon>Dinosauria</taxon>
        <taxon>Saurischia</taxon>
        <taxon>Theropoda</taxon>
        <taxon>Coelurosauria</taxon>
        <taxon>Aves</taxon>
        <taxon>Neognathae</taxon>
        <taxon>Neoaves</taxon>
        <taxon>Aequornithes</taxon>
        <taxon>Ciconiiformes</taxon>
        <taxon>Ciconiidae</taxon>
        <taxon>Mycteria</taxon>
    </lineage>
</organism>
<dbReference type="GO" id="GO:0005615">
    <property type="term" value="C:extracellular space"/>
    <property type="evidence" value="ECO:0007669"/>
    <property type="project" value="InterPro"/>
</dbReference>
<evidence type="ECO:0000313" key="10">
    <source>
        <dbReference type="EMBL" id="KAK4812133.1"/>
    </source>
</evidence>
<feature type="signal peptide" evidence="8">
    <location>
        <begin position="1"/>
        <end position="24"/>
    </location>
</feature>
<feature type="region of interest" description="Disordered" evidence="7">
    <location>
        <begin position="629"/>
        <end position="652"/>
    </location>
</feature>
<dbReference type="Pfam" id="PF00079">
    <property type="entry name" value="Serpin"/>
    <property type="match status" value="2"/>
</dbReference>
<keyword evidence="11" id="KW-1185">Reference proteome</keyword>
<dbReference type="InterPro" id="IPR033832">
    <property type="entry name" value="PEDF_serpin_dom"/>
</dbReference>
<evidence type="ECO:0000313" key="11">
    <source>
        <dbReference type="Proteomes" id="UP001333110"/>
    </source>
</evidence>
<keyword evidence="3" id="KW-0964">Secreted</keyword>
<dbReference type="FunFam" id="3.30.497.10:FF:000003">
    <property type="entry name" value="Serpin family F member 1"/>
    <property type="match status" value="2"/>
</dbReference>
<dbReference type="InterPro" id="IPR042178">
    <property type="entry name" value="Serpin_sf_1"/>
</dbReference>
<evidence type="ECO:0000256" key="8">
    <source>
        <dbReference type="SAM" id="SignalP"/>
    </source>
</evidence>
<dbReference type="GO" id="GO:0050769">
    <property type="term" value="P:positive regulation of neurogenesis"/>
    <property type="evidence" value="ECO:0007669"/>
    <property type="project" value="InterPro"/>
</dbReference>
<feature type="region of interest" description="Disordered" evidence="7">
    <location>
        <begin position="109"/>
        <end position="129"/>
    </location>
</feature>
<gene>
    <name evidence="10" type="ORF">QYF61_000974</name>
</gene>
<comment type="similarity">
    <text evidence="2 6">Belongs to the serpin family.</text>
</comment>
<reference evidence="10 11" key="1">
    <citation type="journal article" date="2023" name="J. Hered.">
        <title>Chromosome-level genome of the wood stork (Mycteria americana) provides insight into avian chromosome evolution.</title>
        <authorList>
            <person name="Flamio R. Jr."/>
            <person name="Ramstad K.M."/>
        </authorList>
    </citation>
    <scope>NUCLEOTIDE SEQUENCE [LARGE SCALE GENOMIC DNA]</scope>
    <source>
        <strain evidence="10">JAX WOST 10</strain>
    </source>
</reference>
<dbReference type="PANTHER" id="PTHR11461:SF20">
    <property type="entry name" value="ALPHA-2-ANTIPLASMIN"/>
    <property type="match status" value="1"/>
</dbReference>
<dbReference type="SUPFAM" id="SSF56574">
    <property type="entry name" value="Serpins"/>
    <property type="match status" value="2"/>
</dbReference>
<dbReference type="PANTHER" id="PTHR11461">
    <property type="entry name" value="SERINE PROTEASE INHIBITOR, SERPIN"/>
    <property type="match status" value="1"/>
</dbReference>
<dbReference type="AlphaFoldDB" id="A0AAN7RYF2"/>
<accession>A0AAN7RYF2</accession>
<feature type="domain" description="Serpin" evidence="9">
    <location>
        <begin position="149"/>
        <end position="493"/>
    </location>
</feature>
<dbReference type="CDD" id="cd02052">
    <property type="entry name" value="serpinF1_PEDF"/>
    <property type="match status" value="1"/>
</dbReference>
<feature type="compositionally biased region" description="Basic residues" evidence="7">
    <location>
        <begin position="1068"/>
        <end position="1079"/>
    </location>
</feature>
<evidence type="ECO:0000256" key="2">
    <source>
        <dbReference type="ARBA" id="ARBA00009500"/>
    </source>
</evidence>
<dbReference type="CDD" id="cd02053">
    <property type="entry name" value="serpinF2_A2AP"/>
    <property type="match status" value="1"/>
</dbReference>
<dbReference type="InterPro" id="IPR033833">
    <property type="entry name" value="Alpha2AP_serpin_dom"/>
</dbReference>
<evidence type="ECO:0000256" key="6">
    <source>
        <dbReference type="RuleBase" id="RU000411"/>
    </source>
</evidence>
<feature type="compositionally biased region" description="Basic and acidic residues" evidence="7">
    <location>
        <begin position="541"/>
        <end position="553"/>
    </location>
</feature>
<evidence type="ECO:0000256" key="5">
    <source>
        <dbReference type="ARBA" id="ARBA00023180"/>
    </source>
</evidence>
<evidence type="ECO:0000259" key="9">
    <source>
        <dbReference type="SMART" id="SM00093"/>
    </source>
</evidence>
<name>A0AAN7RYF2_MYCAM</name>
<dbReference type="PROSITE" id="PS00284">
    <property type="entry name" value="SERPIN"/>
    <property type="match status" value="2"/>
</dbReference>
<dbReference type="GO" id="GO:0004867">
    <property type="term" value="F:serine-type endopeptidase inhibitor activity"/>
    <property type="evidence" value="ECO:0007669"/>
    <property type="project" value="InterPro"/>
</dbReference>
<sequence>MVFFWGLLLLCLSALHSHLQFSSAYVIEQKHLFLDKDGELRDVKSGGVVQSALLGAIPTLPNAELADFTYDNFQEIDGPMLPFTTTPPGTRNDWDPENEAIAGAVGCNEQQPSGEIASSEEEGETEDKSCEMTWKKSQRLAGGLMRFSIHLLKEVQLESNRTNVILSPLSIALALSHLALGAANQTEKHLLETMHLESLPCLHHMLGTLRRRLTESTLSLASRLYLQKGFEVKEKFLEDSEKFYGAKPMTLSGISEDDLVAINKWVKEATNGQIPTFLQQLPENTVMLLLNAIHFHGFWRNKFDASFTGPDVFHLDNEFVVPVEMMKAQKYSLSWFTLESQDIQVAKFPFKGNMSFVVIVPNQYTWNTSHVLENFPYKQLCSLFPKEVPTTVKIPKIKLDYQLELNKVLSQMGLQELFTSPNLQKITDEPLFISSIQHQSTLELKEDGVEASGATSIAISRSVSAFSLDRPFVFIIFEDETGIPLFIGNVQNPNPNAAPQIKEPRDSPCRRLGWGKQQKADVAAPNPHCPRLAPAGAGDGSSREEPERGEQRAGAEAGELSEDLGNGKNGSSAGTPTHVCLPNFKVIGARLAEYFKLEKKKTPLRSGSSMQFPWVLLFLGLLTVPSRSQNSATGQNSATADGANAGEAEEEDPFYKSPVNKLAAAVSNFGYDLYRQQSSRIATANVLLSPFSLATALSGLSLGAGERTEDVISRALFYDLLNKAEVHDTYKDLLTSVTGPEKSMKSASRIVLEKRLRVKTGFHSQLEKSYKMRLRALSGNNQLDLQEINNWVRQQTKGRIMRFMKDMPTDVSILLAGAAYFKGTWKTKFDTKKTALKDFHLDEDRTVKVSMMSDPKAILRYGFDSELNCKIAQLPLTEGISAMFFLPTKVTQNMTLIEESLTSEFVHDVDKELKTVHAVLSLPKLKLNYEEALGSTLKETRLQSLFTSPDFTKISAKPIKLSHVQHKAILELSEDGERSTPNPEANAARLTFPIEYHVDRPFLLVLRDDITGTLLFIGKILDPRKPSIPPQQKPKPVHGYRSYEGSHCLSAPGKQHALQLQREDGQKKKACGKRLKTAR</sequence>
<protein>
    <recommendedName>
        <fullName evidence="9">Serpin domain-containing protein</fullName>
    </recommendedName>
</protein>
<feature type="domain" description="Serpin" evidence="9">
    <location>
        <begin position="671"/>
        <end position="1023"/>
    </location>
</feature>
<comment type="caution">
    <text evidence="10">The sequence shown here is derived from an EMBL/GenBank/DDBJ whole genome shotgun (WGS) entry which is preliminary data.</text>
</comment>
<proteinExistence type="inferred from homology"/>
<dbReference type="InterPro" id="IPR023795">
    <property type="entry name" value="Serpin_CS"/>
</dbReference>